<geneLocation type="plasmid" evidence="1 2">
    <name>unnamed1</name>
</geneLocation>
<dbReference type="KEGG" id="simp:C6571_18140"/>
<reference evidence="1 2" key="1">
    <citation type="submission" date="2018-03" db="EMBL/GenBank/DDBJ databases">
        <title>Genome sequencing of Simplicispira sp.</title>
        <authorList>
            <person name="Kim S.-J."/>
            <person name="Heo J."/>
            <person name="Kwon S.-W."/>
        </authorList>
    </citation>
    <scope>NUCLEOTIDE SEQUENCE [LARGE SCALE GENOMIC DNA]</scope>
    <source>
        <strain evidence="1 2">SC1-8</strain>
        <plasmid evidence="1 2">unnamed1</plasmid>
    </source>
</reference>
<accession>A0A2S0N5H9</accession>
<dbReference type="EMBL" id="CP027670">
    <property type="protein sequence ID" value="AVO43366.1"/>
    <property type="molecule type" value="Genomic_DNA"/>
</dbReference>
<dbReference type="RefSeq" id="WP_013516270.1">
    <property type="nucleotide sequence ID" value="NZ_CP027670.1"/>
</dbReference>
<keyword evidence="2" id="KW-1185">Reference proteome</keyword>
<proteinExistence type="predicted"/>
<name>A0A2S0N5H9_9BURK</name>
<dbReference type="Proteomes" id="UP000239326">
    <property type="component" value="Plasmid unnamed1"/>
</dbReference>
<dbReference type="OrthoDB" id="8912073at2"/>
<sequence>MKTTTNSLQIRRIFRDSLKLYFAPLTGAYKGIKNEMLRVDREIVRDRGAQAKRSNTAPHA</sequence>
<protein>
    <submittedName>
        <fullName evidence="1">Uncharacterized protein</fullName>
    </submittedName>
</protein>
<organism evidence="1 2">
    <name type="scientific">Simplicispira suum</name>
    <dbReference type="NCBI Taxonomy" id="2109915"/>
    <lineage>
        <taxon>Bacteria</taxon>
        <taxon>Pseudomonadati</taxon>
        <taxon>Pseudomonadota</taxon>
        <taxon>Betaproteobacteria</taxon>
        <taxon>Burkholderiales</taxon>
        <taxon>Comamonadaceae</taxon>
        <taxon>Simplicispira</taxon>
    </lineage>
</organism>
<gene>
    <name evidence="1" type="ORF">C6571_18140</name>
</gene>
<evidence type="ECO:0000313" key="1">
    <source>
        <dbReference type="EMBL" id="AVO43366.1"/>
    </source>
</evidence>
<keyword evidence="1" id="KW-0614">Plasmid</keyword>
<evidence type="ECO:0000313" key="2">
    <source>
        <dbReference type="Proteomes" id="UP000239326"/>
    </source>
</evidence>
<dbReference type="AlphaFoldDB" id="A0A2S0N5H9"/>